<organism evidence="1 2">
    <name type="scientific">Clostridium disporicum</name>
    <dbReference type="NCBI Taxonomy" id="84024"/>
    <lineage>
        <taxon>Bacteria</taxon>
        <taxon>Bacillati</taxon>
        <taxon>Bacillota</taxon>
        <taxon>Clostridia</taxon>
        <taxon>Eubacteriales</taxon>
        <taxon>Clostridiaceae</taxon>
        <taxon>Clostridium</taxon>
    </lineage>
</organism>
<dbReference type="Pfam" id="PF10764">
    <property type="entry name" value="Gin"/>
    <property type="match status" value="1"/>
</dbReference>
<dbReference type="RefSeq" id="WP_042401857.1">
    <property type="nucleotide sequence ID" value="NZ_CYYT01000048.1"/>
</dbReference>
<dbReference type="InterPro" id="IPR019700">
    <property type="entry name" value="Sigma-G_inhibitor_Gin"/>
</dbReference>
<proteinExistence type="predicted"/>
<sequence length="72" mass="8493">MDISSKDIWRDTEKYCIICENECVGNGIQIMNNFICDRCLEKMNMIDINSDEYEVIKNKIKKSITNKIIKNK</sequence>
<protein>
    <submittedName>
        <fullName evidence="1">Inhibitor of sigma-G Gin</fullName>
    </submittedName>
</protein>
<name>A0A174JN00_9CLOT</name>
<dbReference type="Proteomes" id="UP000095558">
    <property type="component" value="Unassembled WGS sequence"/>
</dbReference>
<gene>
    <name evidence="1" type="ORF">ERS852470_02606</name>
</gene>
<dbReference type="AlphaFoldDB" id="A0A174JN00"/>
<evidence type="ECO:0000313" key="1">
    <source>
        <dbReference type="EMBL" id="CUO52582.1"/>
    </source>
</evidence>
<accession>A0A174JN00</accession>
<reference evidence="1 2" key="1">
    <citation type="submission" date="2015-09" db="EMBL/GenBank/DDBJ databases">
        <authorList>
            <consortium name="Pathogen Informatics"/>
        </authorList>
    </citation>
    <scope>NUCLEOTIDE SEQUENCE [LARGE SCALE GENOMIC DNA]</scope>
    <source>
        <strain evidence="1 2">2789STDY5834855</strain>
    </source>
</reference>
<dbReference type="OrthoDB" id="2886653at2"/>
<dbReference type="EMBL" id="CYZV01000028">
    <property type="protein sequence ID" value="CUO52582.1"/>
    <property type="molecule type" value="Genomic_DNA"/>
</dbReference>
<dbReference type="GeneID" id="83013116"/>
<evidence type="ECO:0000313" key="2">
    <source>
        <dbReference type="Proteomes" id="UP000095558"/>
    </source>
</evidence>